<name>A0AAD7NAR8_9AGAR</name>
<dbReference type="EMBL" id="JARKIB010000057">
    <property type="protein sequence ID" value="KAJ7752875.1"/>
    <property type="molecule type" value="Genomic_DNA"/>
</dbReference>
<comment type="caution">
    <text evidence="2">The sequence shown here is derived from an EMBL/GenBank/DDBJ whole genome shotgun (WGS) entry which is preliminary data.</text>
</comment>
<dbReference type="AlphaFoldDB" id="A0AAD7NAR8"/>
<feature type="signal peptide" evidence="1">
    <location>
        <begin position="1"/>
        <end position="22"/>
    </location>
</feature>
<feature type="chain" id="PRO_5042091872" evidence="1">
    <location>
        <begin position="23"/>
        <end position="114"/>
    </location>
</feature>
<accession>A0AAD7NAR8</accession>
<keyword evidence="1" id="KW-0732">Signal</keyword>
<keyword evidence="3" id="KW-1185">Reference proteome</keyword>
<evidence type="ECO:0000313" key="3">
    <source>
        <dbReference type="Proteomes" id="UP001215598"/>
    </source>
</evidence>
<dbReference type="Proteomes" id="UP001215598">
    <property type="component" value="Unassembled WGS sequence"/>
</dbReference>
<evidence type="ECO:0000256" key="1">
    <source>
        <dbReference type="SAM" id="SignalP"/>
    </source>
</evidence>
<sequence>MGPSPPARLLLGLTLFLTLTHATVTVYTPTQVAFTTAPAVSGTPAAYTGVAAYNPGTLSPPPLPSPTVLTNPIPINLLHSGTPGLGPGEELDAAAGAVPKFDGEYRAEGGERYG</sequence>
<protein>
    <submittedName>
        <fullName evidence="2">Uncharacterized protein</fullName>
    </submittedName>
</protein>
<evidence type="ECO:0000313" key="2">
    <source>
        <dbReference type="EMBL" id="KAJ7752875.1"/>
    </source>
</evidence>
<organism evidence="2 3">
    <name type="scientific">Mycena metata</name>
    <dbReference type="NCBI Taxonomy" id="1033252"/>
    <lineage>
        <taxon>Eukaryota</taxon>
        <taxon>Fungi</taxon>
        <taxon>Dikarya</taxon>
        <taxon>Basidiomycota</taxon>
        <taxon>Agaricomycotina</taxon>
        <taxon>Agaricomycetes</taxon>
        <taxon>Agaricomycetidae</taxon>
        <taxon>Agaricales</taxon>
        <taxon>Marasmiineae</taxon>
        <taxon>Mycenaceae</taxon>
        <taxon>Mycena</taxon>
    </lineage>
</organism>
<proteinExistence type="predicted"/>
<gene>
    <name evidence="2" type="ORF">B0H16DRAFT_1690894</name>
</gene>
<reference evidence="2" key="1">
    <citation type="submission" date="2023-03" db="EMBL/GenBank/DDBJ databases">
        <title>Massive genome expansion in bonnet fungi (Mycena s.s.) driven by repeated elements and novel gene families across ecological guilds.</title>
        <authorList>
            <consortium name="Lawrence Berkeley National Laboratory"/>
            <person name="Harder C.B."/>
            <person name="Miyauchi S."/>
            <person name="Viragh M."/>
            <person name="Kuo A."/>
            <person name="Thoen E."/>
            <person name="Andreopoulos B."/>
            <person name="Lu D."/>
            <person name="Skrede I."/>
            <person name="Drula E."/>
            <person name="Henrissat B."/>
            <person name="Morin E."/>
            <person name="Kohler A."/>
            <person name="Barry K."/>
            <person name="LaButti K."/>
            <person name="Morin E."/>
            <person name="Salamov A."/>
            <person name="Lipzen A."/>
            <person name="Mereny Z."/>
            <person name="Hegedus B."/>
            <person name="Baldrian P."/>
            <person name="Stursova M."/>
            <person name="Weitz H."/>
            <person name="Taylor A."/>
            <person name="Grigoriev I.V."/>
            <person name="Nagy L.G."/>
            <person name="Martin F."/>
            <person name="Kauserud H."/>
        </authorList>
    </citation>
    <scope>NUCLEOTIDE SEQUENCE</scope>
    <source>
        <strain evidence="2">CBHHK182m</strain>
    </source>
</reference>